<dbReference type="EMBL" id="KN847581">
    <property type="protein sequence ID" value="KIV99233.1"/>
    <property type="molecule type" value="Genomic_DNA"/>
</dbReference>
<keyword evidence="7" id="KW-1185">Reference proteome</keyword>
<dbReference type="InterPro" id="IPR005522">
    <property type="entry name" value="IPK"/>
</dbReference>
<dbReference type="GO" id="GO:0005737">
    <property type="term" value="C:cytoplasm"/>
    <property type="evidence" value="ECO:0007669"/>
    <property type="project" value="TreeGrafter"/>
</dbReference>
<dbReference type="GO" id="GO:0008440">
    <property type="term" value="F:inositol-1,4,5-trisphosphate 3-kinase activity"/>
    <property type="evidence" value="ECO:0007669"/>
    <property type="project" value="TreeGrafter"/>
</dbReference>
<dbReference type="AlphaFoldDB" id="A0A0D2AJV8"/>
<evidence type="ECO:0000256" key="1">
    <source>
        <dbReference type="ARBA" id="ARBA00007374"/>
    </source>
</evidence>
<dbReference type="EC" id="2.7.-.-" evidence="4"/>
<dbReference type="Pfam" id="PF03770">
    <property type="entry name" value="IPK"/>
    <property type="match status" value="1"/>
</dbReference>
<dbReference type="HOGENOM" id="CLU_042569_3_0_1"/>
<dbReference type="PANTHER" id="PTHR12400:SF103">
    <property type="entry name" value="INOSITOL POLYPHOSPHATE MULTIKINASE"/>
    <property type="match status" value="1"/>
</dbReference>
<dbReference type="GeneID" id="27317070"/>
<feature type="compositionally biased region" description="Acidic residues" evidence="5">
    <location>
        <begin position="353"/>
        <end position="373"/>
    </location>
</feature>
<keyword evidence="2 4" id="KW-0808">Transferase</keyword>
<dbReference type="GO" id="GO:0032958">
    <property type="term" value="P:inositol phosphate biosynthetic process"/>
    <property type="evidence" value="ECO:0007669"/>
    <property type="project" value="InterPro"/>
</dbReference>
<dbReference type="Gene3D" id="3.30.470.160">
    <property type="entry name" value="Inositol polyphosphate kinase"/>
    <property type="match status" value="1"/>
</dbReference>
<gene>
    <name evidence="6" type="ORF">PV09_09097</name>
</gene>
<dbReference type="STRING" id="253628.A0A0D2AJV8"/>
<feature type="region of interest" description="Disordered" evidence="5">
    <location>
        <begin position="104"/>
        <end position="146"/>
    </location>
</feature>
<accession>A0A0D2AJV8</accession>
<dbReference type="InParanoid" id="A0A0D2AJV8"/>
<evidence type="ECO:0000256" key="5">
    <source>
        <dbReference type="SAM" id="MobiDB-lite"/>
    </source>
</evidence>
<dbReference type="GO" id="GO:0046854">
    <property type="term" value="P:phosphatidylinositol phosphate biosynthetic process"/>
    <property type="evidence" value="ECO:0007669"/>
    <property type="project" value="TreeGrafter"/>
</dbReference>
<dbReference type="SUPFAM" id="SSF56104">
    <property type="entry name" value="SAICAR synthase-like"/>
    <property type="match status" value="1"/>
</dbReference>
<proteinExistence type="inferred from homology"/>
<dbReference type="InterPro" id="IPR038286">
    <property type="entry name" value="IPK_sf"/>
</dbReference>
<dbReference type="FunCoup" id="A0A0D2AJV8">
    <property type="interactions" value="56"/>
</dbReference>
<evidence type="ECO:0000256" key="3">
    <source>
        <dbReference type="ARBA" id="ARBA00022777"/>
    </source>
</evidence>
<dbReference type="OrthoDB" id="338650at2759"/>
<dbReference type="RefSeq" id="XP_016209103.1">
    <property type="nucleotide sequence ID" value="XM_016363089.1"/>
</dbReference>
<evidence type="ECO:0000313" key="7">
    <source>
        <dbReference type="Proteomes" id="UP000053259"/>
    </source>
</evidence>
<name>A0A0D2AJV8_9PEZI</name>
<sequence length="421" mass="45591">MTSRHIDPTTLASFAGAAAGHEGVLSDASGDLVIKPCTPAEVAFYEVVNASHPELAFYLPRFMGTLQFGDRRPAAVSLPANSASGTPQANTDVIEAHVINLPATHAPSTSIPPSEISPSASEVQSTPASSSSTSGTAATLSLADPGPLKGKKLDTDLHIVLENVSAGFTQPNILDLKLGARLWDEAAKPEKRARLDKVASETTSGSLGFRIAGMRVWQGEAKPVPPAPGVERLEDVVSGDREVKSQHWSIDKETNHKSYNKFYGRTFTADNVLQGFKEYFLVPSAGITEDHARIVLWNFLSELRDIEQILQSKESRMYSSSLLFVYEGNPEAFQRALDAITNAPVPKRKTNESNEEGEGDDDEGEEYDDDEEEDLPKVHAVKLIDFAHAKIEDGLGPDENMLAGVRSTIRILETLLKEISA</sequence>
<feature type="region of interest" description="Disordered" evidence="5">
    <location>
        <begin position="344"/>
        <end position="373"/>
    </location>
</feature>
<organism evidence="6 7">
    <name type="scientific">Verruconis gallopava</name>
    <dbReference type="NCBI Taxonomy" id="253628"/>
    <lineage>
        <taxon>Eukaryota</taxon>
        <taxon>Fungi</taxon>
        <taxon>Dikarya</taxon>
        <taxon>Ascomycota</taxon>
        <taxon>Pezizomycotina</taxon>
        <taxon>Dothideomycetes</taxon>
        <taxon>Pleosporomycetidae</taxon>
        <taxon>Venturiales</taxon>
        <taxon>Sympoventuriaceae</taxon>
        <taxon>Verruconis</taxon>
    </lineage>
</organism>
<keyword evidence="3 4" id="KW-0418">Kinase</keyword>
<feature type="compositionally biased region" description="Low complexity" evidence="5">
    <location>
        <begin position="106"/>
        <end position="141"/>
    </location>
</feature>
<dbReference type="Proteomes" id="UP000053259">
    <property type="component" value="Unassembled WGS sequence"/>
</dbReference>
<reference evidence="6 7" key="1">
    <citation type="submission" date="2015-01" db="EMBL/GenBank/DDBJ databases">
        <title>The Genome Sequence of Ochroconis gallopava CBS43764.</title>
        <authorList>
            <consortium name="The Broad Institute Genomics Platform"/>
            <person name="Cuomo C."/>
            <person name="de Hoog S."/>
            <person name="Gorbushina A."/>
            <person name="Stielow B."/>
            <person name="Teixiera M."/>
            <person name="Abouelleil A."/>
            <person name="Chapman S.B."/>
            <person name="Priest M."/>
            <person name="Young S.K."/>
            <person name="Wortman J."/>
            <person name="Nusbaum C."/>
            <person name="Birren B."/>
        </authorList>
    </citation>
    <scope>NUCLEOTIDE SEQUENCE [LARGE SCALE GENOMIC DNA]</scope>
    <source>
        <strain evidence="6 7">CBS 43764</strain>
    </source>
</reference>
<protein>
    <recommendedName>
        <fullName evidence="4">Kinase</fullName>
        <ecNumber evidence="4">2.7.-.-</ecNumber>
    </recommendedName>
</protein>
<comment type="similarity">
    <text evidence="1 4">Belongs to the inositol phosphokinase (IPK) family.</text>
</comment>
<evidence type="ECO:0000313" key="6">
    <source>
        <dbReference type="EMBL" id="KIV99233.1"/>
    </source>
</evidence>
<dbReference type="VEuPathDB" id="FungiDB:PV09_09097"/>
<evidence type="ECO:0000256" key="2">
    <source>
        <dbReference type="ARBA" id="ARBA00022679"/>
    </source>
</evidence>
<dbReference type="PANTHER" id="PTHR12400">
    <property type="entry name" value="INOSITOL POLYPHOSPHATE KINASE"/>
    <property type="match status" value="1"/>
</dbReference>
<evidence type="ECO:0000256" key="4">
    <source>
        <dbReference type="RuleBase" id="RU363090"/>
    </source>
</evidence>
<dbReference type="GO" id="GO:0005634">
    <property type="term" value="C:nucleus"/>
    <property type="evidence" value="ECO:0007669"/>
    <property type="project" value="TreeGrafter"/>
</dbReference>
<dbReference type="GO" id="GO:0000824">
    <property type="term" value="F:inositol-1,4,5,6-tetrakisphosphate 3-kinase activity"/>
    <property type="evidence" value="ECO:0007669"/>
    <property type="project" value="TreeGrafter"/>
</dbReference>